<gene>
    <name evidence="2" type="ORF">Tdes44962_MAKER03825</name>
</gene>
<reference evidence="2 3" key="1">
    <citation type="journal article" date="2018" name="IMA Fungus">
        <title>IMA Genome-F 10: Nine draft genome sequences of Claviceps purpurea s.lat., including C. arundinis, C. humidiphila, and C. cf. spartinae, pseudomolecules for the pitch canker pathogen Fusarium circinatum, draft genome of Davidsoniella eucalypti, Grosmannia galeiformis, Quambalaria eucalypti, and Teratosphaeria destructans.</title>
        <authorList>
            <person name="Wingfield B.D."/>
            <person name="Liu M."/>
            <person name="Nguyen H.D."/>
            <person name="Lane F.A."/>
            <person name="Morgan S.W."/>
            <person name="De Vos L."/>
            <person name="Wilken P.M."/>
            <person name="Duong T.A."/>
            <person name="Aylward J."/>
            <person name="Coetzee M.P."/>
            <person name="Dadej K."/>
            <person name="De Beer Z.W."/>
            <person name="Findlay W."/>
            <person name="Havenga M."/>
            <person name="Kolarik M."/>
            <person name="Menzies J.G."/>
            <person name="Naidoo K."/>
            <person name="Pochopski O."/>
            <person name="Shoukouhi P."/>
            <person name="Santana Q.C."/>
            <person name="Seifert K.A."/>
            <person name="Soal N."/>
            <person name="Steenkamp E.T."/>
            <person name="Tatham C.T."/>
            <person name="van der Nest M.A."/>
            <person name="Wingfield M.J."/>
        </authorList>
    </citation>
    <scope>NUCLEOTIDE SEQUENCE [LARGE SCALE GENOMIC DNA]</scope>
    <source>
        <strain evidence="2">CMW44962</strain>
    </source>
</reference>
<reference evidence="2 3" key="2">
    <citation type="journal article" date="2021" name="Curr. Genet.">
        <title>Genetic response to nitrogen starvation in the aggressive Eucalyptus foliar pathogen Teratosphaeria destructans.</title>
        <authorList>
            <person name="Havenga M."/>
            <person name="Wingfield B.D."/>
            <person name="Wingfield M.J."/>
            <person name="Dreyer L.L."/>
            <person name="Roets F."/>
            <person name="Aylward J."/>
        </authorList>
    </citation>
    <scope>NUCLEOTIDE SEQUENCE [LARGE SCALE GENOMIC DNA]</scope>
    <source>
        <strain evidence="2">CMW44962</strain>
    </source>
</reference>
<feature type="compositionally biased region" description="Low complexity" evidence="1">
    <location>
        <begin position="240"/>
        <end position="253"/>
    </location>
</feature>
<proteinExistence type="predicted"/>
<organism evidence="2 3">
    <name type="scientific">Teratosphaeria destructans</name>
    <dbReference type="NCBI Taxonomy" id="418781"/>
    <lineage>
        <taxon>Eukaryota</taxon>
        <taxon>Fungi</taxon>
        <taxon>Dikarya</taxon>
        <taxon>Ascomycota</taxon>
        <taxon>Pezizomycotina</taxon>
        <taxon>Dothideomycetes</taxon>
        <taxon>Dothideomycetidae</taxon>
        <taxon>Mycosphaerellales</taxon>
        <taxon>Teratosphaeriaceae</taxon>
        <taxon>Teratosphaeria</taxon>
    </lineage>
</organism>
<feature type="region of interest" description="Disordered" evidence="1">
    <location>
        <begin position="232"/>
        <end position="260"/>
    </location>
</feature>
<keyword evidence="3" id="KW-1185">Reference proteome</keyword>
<comment type="caution">
    <text evidence="2">The sequence shown here is derived from an EMBL/GenBank/DDBJ whole genome shotgun (WGS) entry which is preliminary data.</text>
</comment>
<dbReference type="EMBL" id="RIBY02002045">
    <property type="protein sequence ID" value="KAH9826042.1"/>
    <property type="molecule type" value="Genomic_DNA"/>
</dbReference>
<accession>A0A9W7W0Q4</accession>
<sequence>MALRLVIAKSARRDAVMSSSIPGELPYLWEPEAWDVEDEERAISYERYTNQPLGGDFNALDGFEAQEQLEAESVQQAHERAIRGAGAYHTDDPEEIPEESEDDSDISTLDLAARELEAGLRTASGTSVVSIDSDLAPPSSVIVEAINSERLEARMHDSDVSYGTTLYQAHDSDSGSAGVSTPPGWHDAVTRRLTLSAVDRSGQRRVLDGPTTPPGFTVVRHYTADELRDLSPERPLHGFRQPATAPHTPQTPRRSIDPPTISTEDRIRAEEFIAQRLDEIDPPEPSHLDEVIKLQRRECPTHGCRYTTYSLSVCVDPHEEYCITIPHFMTFDWRPNTLPPREPRRALGGELMEEIPVQETICGPLYPSFVDRSLTTLDVVHGLDLREVLVDPVVEAELESAHDHGFINEERRRQL</sequence>
<evidence type="ECO:0000256" key="1">
    <source>
        <dbReference type="SAM" id="MobiDB-lite"/>
    </source>
</evidence>
<evidence type="ECO:0000313" key="3">
    <source>
        <dbReference type="Proteomes" id="UP001138500"/>
    </source>
</evidence>
<name>A0A9W7W0Q4_9PEZI</name>
<dbReference type="AlphaFoldDB" id="A0A9W7W0Q4"/>
<dbReference type="Proteomes" id="UP001138500">
    <property type="component" value="Unassembled WGS sequence"/>
</dbReference>
<protein>
    <submittedName>
        <fullName evidence="2">Uncharacterized protein</fullName>
    </submittedName>
</protein>
<evidence type="ECO:0000313" key="2">
    <source>
        <dbReference type="EMBL" id="KAH9826042.1"/>
    </source>
</evidence>
<dbReference type="OrthoDB" id="10376775at2759"/>